<dbReference type="InterPro" id="IPR000073">
    <property type="entry name" value="AB_hydrolase_1"/>
</dbReference>
<gene>
    <name evidence="2" type="ORF">R4I43_21665</name>
</gene>
<dbReference type="InterPro" id="IPR029058">
    <property type="entry name" value="AB_hydrolase_fold"/>
</dbReference>
<organism evidence="2 3">
    <name type="scientific">Saccharopolyspora mangrovi</name>
    <dbReference type="NCBI Taxonomy" id="3082379"/>
    <lineage>
        <taxon>Bacteria</taxon>
        <taxon>Bacillati</taxon>
        <taxon>Actinomycetota</taxon>
        <taxon>Actinomycetes</taxon>
        <taxon>Pseudonocardiales</taxon>
        <taxon>Pseudonocardiaceae</taxon>
        <taxon>Saccharopolyspora</taxon>
    </lineage>
</organism>
<comment type="caution">
    <text evidence="2">The sequence shown here is derived from an EMBL/GenBank/DDBJ whole genome shotgun (WGS) entry which is preliminary data.</text>
</comment>
<dbReference type="Pfam" id="PF00561">
    <property type="entry name" value="Abhydrolase_1"/>
    <property type="match status" value="1"/>
</dbReference>
<dbReference type="Proteomes" id="UP001327093">
    <property type="component" value="Unassembled WGS sequence"/>
</dbReference>
<dbReference type="GO" id="GO:0016787">
    <property type="term" value="F:hydrolase activity"/>
    <property type="evidence" value="ECO:0007669"/>
    <property type="project" value="UniProtKB-KW"/>
</dbReference>
<keyword evidence="2" id="KW-0378">Hydrolase</keyword>
<reference evidence="2 3" key="1">
    <citation type="submission" date="2023-10" db="EMBL/GenBank/DDBJ databases">
        <title>Saccharopolyspora sp. nov., isolated from mangrove soil.</title>
        <authorList>
            <person name="Lu Y."/>
            <person name="Liu W."/>
        </authorList>
    </citation>
    <scope>NUCLEOTIDE SEQUENCE [LARGE SCALE GENOMIC DNA]</scope>
    <source>
        <strain evidence="2 3">S2-29</strain>
    </source>
</reference>
<proteinExistence type="predicted"/>
<dbReference type="SUPFAM" id="SSF53474">
    <property type="entry name" value="alpha/beta-Hydrolases"/>
    <property type="match status" value="1"/>
</dbReference>
<accession>A0ABU6AF03</accession>
<dbReference type="Gene3D" id="3.40.50.1820">
    <property type="entry name" value="alpha/beta hydrolase"/>
    <property type="match status" value="1"/>
</dbReference>
<feature type="domain" description="AB hydrolase-1" evidence="1">
    <location>
        <begin position="25"/>
        <end position="76"/>
    </location>
</feature>
<protein>
    <submittedName>
        <fullName evidence="2">Alpha/beta fold hydrolase</fullName>
    </submittedName>
</protein>
<dbReference type="RefSeq" id="WP_324267507.1">
    <property type="nucleotide sequence ID" value="NZ_JAWLNX010000016.1"/>
</dbReference>
<dbReference type="EMBL" id="JAWLNX010000016">
    <property type="protein sequence ID" value="MEB3370021.1"/>
    <property type="molecule type" value="Genomic_DNA"/>
</dbReference>
<name>A0ABU6AF03_9PSEU</name>
<evidence type="ECO:0000313" key="2">
    <source>
        <dbReference type="EMBL" id="MEB3370021.1"/>
    </source>
</evidence>
<sequence>MKEHRFSGSGGVTLHTRECGEPDAPTVVLVHGYPDTGEVWNPVLPHLTTRYHLVTYDVRGTGRSGPGWSYGGYELDRWSAISRPCWTSPPLRERASGRPRLGSHPRLGVRHRLRIKRLSGGLAAEKVVRPCSLRPSIGPDCLTRNGRKCQATAAVNRLVPPG</sequence>
<evidence type="ECO:0000313" key="3">
    <source>
        <dbReference type="Proteomes" id="UP001327093"/>
    </source>
</evidence>
<keyword evidence="3" id="KW-1185">Reference proteome</keyword>
<evidence type="ECO:0000259" key="1">
    <source>
        <dbReference type="Pfam" id="PF00561"/>
    </source>
</evidence>